<dbReference type="Pfam" id="PF21924">
    <property type="entry name" value="XRCC4_CC"/>
    <property type="match status" value="1"/>
</dbReference>
<dbReference type="HOGENOM" id="CLU_044616_2_0_1"/>
<feature type="domain" description="XRCC4 coiled-coil" evidence="3">
    <location>
        <begin position="172"/>
        <end position="210"/>
    </location>
</feature>
<dbReference type="STRING" id="1442368.A0A0D2DPR2"/>
<dbReference type="Gene3D" id="1.20.5.370">
    <property type="match status" value="1"/>
</dbReference>
<feature type="compositionally biased region" description="Low complexity" evidence="2">
    <location>
        <begin position="275"/>
        <end position="286"/>
    </location>
</feature>
<feature type="compositionally biased region" description="Low complexity" evidence="2">
    <location>
        <begin position="329"/>
        <end position="342"/>
    </location>
</feature>
<feature type="coiled-coil region" evidence="1">
    <location>
        <begin position="143"/>
        <end position="227"/>
    </location>
</feature>
<keyword evidence="5" id="KW-1185">Reference proteome</keyword>
<evidence type="ECO:0000313" key="4">
    <source>
        <dbReference type="EMBL" id="KIW79741.1"/>
    </source>
</evidence>
<protein>
    <submittedName>
        <fullName evidence="4">Unplaced genomic scaffold supercont1.4, whole genome shotgun sequence</fullName>
    </submittedName>
</protein>
<keyword evidence="1" id="KW-0175">Coiled coil</keyword>
<dbReference type="InterPro" id="IPR053962">
    <property type="entry name" value="XRCC4_CC"/>
</dbReference>
<proteinExistence type="predicted"/>
<evidence type="ECO:0000256" key="2">
    <source>
        <dbReference type="SAM" id="MobiDB-lite"/>
    </source>
</evidence>
<evidence type="ECO:0000259" key="3">
    <source>
        <dbReference type="Pfam" id="PF21924"/>
    </source>
</evidence>
<dbReference type="PANTHER" id="PTHR42067:SF1">
    <property type="entry name" value="MITOTIC APPARATUS PROTEIN P62"/>
    <property type="match status" value="1"/>
</dbReference>
<dbReference type="EMBL" id="KN846972">
    <property type="protein sequence ID" value="KIW79741.1"/>
    <property type="molecule type" value="Genomic_DNA"/>
</dbReference>
<dbReference type="AlphaFoldDB" id="A0A0D2DPR2"/>
<feature type="compositionally biased region" description="Acidic residues" evidence="2">
    <location>
        <begin position="289"/>
        <end position="298"/>
    </location>
</feature>
<dbReference type="RefSeq" id="XP_013283549.1">
    <property type="nucleotide sequence ID" value="XM_013428095.1"/>
</dbReference>
<dbReference type="Proteomes" id="UP000053029">
    <property type="component" value="Unassembled WGS sequence"/>
</dbReference>
<dbReference type="VEuPathDB" id="FungiDB:Z517_06355"/>
<dbReference type="PANTHER" id="PTHR42067">
    <property type="entry name" value="YALI0C15378P"/>
    <property type="match status" value="1"/>
</dbReference>
<evidence type="ECO:0000313" key="5">
    <source>
        <dbReference type="Proteomes" id="UP000053029"/>
    </source>
</evidence>
<feature type="region of interest" description="Disordered" evidence="2">
    <location>
        <begin position="237"/>
        <end position="367"/>
    </location>
</feature>
<evidence type="ECO:0000256" key="1">
    <source>
        <dbReference type="SAM" id="Coils"/>
    </source>
</evidence>
<dbReference type="GeneID" id="25305845"/>
<feature type="compositionally biased region" description="Acidic residues" evidence="2">
    <location>
        <begin position="349"/>
        <end position="367"/>
    </location>
</feature>
<feature type="compositionally biased region" description="Basic and acidic residues" evidence="2">
    <location>
        <begin position="308"/>
        <end position="319"/>
    </location>
</feature>
<name>A0A0D2DPR2_9EURO</name>
<sequence>MASTWVIRLIQDDKSSSPILINVSQKEGGHDLDLDLLATDGEAAYAGKVRQRSLKKLRAKNYDGNDEDWANIISSILGTDTKTSASIQRKSNLEVTCSVAGKDPKAVLSITINNRIEEITQRLGAIELPQTEDTDDVDLFGWASQAAEKRDELQEDVTSLRAQVKTKDEVVASLQRQIDELVEAKAEHEQQMLSKFALLLNEKKLKIRNMQRVLSTAKTDKKKLKELQAVIGDEAVGATRRRKRPAEDVVDDDDESDGFETTGVEPATNIGKEAGSPTSGDSTPTPSERDEDTDEDNLDAPATYSDQPRTRAIDPEHDQGQSMTQGNGQTKAQAQAQTTQAAEQSDSGDGNDDNDDDEETASEDDEL</sequence>
<dbReference type="SUPFAM" id="SSF58022">
    <property type="entry name" value="XRCC4, C-terminal oligomerization domain"/>
    <property type="match status" value="1"/>
</dbReference>
<reference evidence="4 5" key="1">
    <citation type="submission" date="2015-01" db="EMBL/GenBank/DDBJ databases">
        <title>The Genome Sequence of Fonsecaea pedrosoi CBS 271.37.</title>
        <authorList>
            <consortium name="The Broad Institute Genomics Platform"/>
            <person name="Cuomo C."/>
            <person name="de Hoog S."/>
            <person name="Gorbushina A."/>
            <person name="Stielow B."/>
            <person name="Teixiera M."/>
            <person name="Abouelleil A."/>
            <person name="Chapman S.B."/>
            <person name="Priest M."/>
            <person name="Young S.K."/>
            <person name="Wortman J."/>
            <person name="Nusbaum C."/>
            <person name="Birren B."/>
        </authorList>
    </citation>
    <scope>NUCLEOTIDE SEQUENCE [LARGE SCALE GENOMIC DNA]</scope>
    <source>
        <strain evidence="4 5">CBS 271.37</strain>
    </source>
</reference>
<feature type="compositionally biased region" description="Acidic residues" evidence="2">
    <location>
        <begin position="248"/>
        <end position="258"/>
    </location>
</feature>
<accession>A0A0D2DPR2</accession>
<gene>
    <name evidence="4" type="ORF">Z517_06355</name>
</gene>
<dbReference type="OrthoDB" id="8064436at2759"/>
<dbReference type="InterPro" id="IPR014751">
    <property type="entry name" value="XRCC4-like_C"/>
</dbReference>
<organism evidence="4 5">
    <name type="scientific">Fonsecaea pedrosoi CBS 271.37</name>
    <dbReference type="NCBI Taxonomy" id="1442368"/>
    <lineage>
        <taxon>Eukaryota</taxon>
        <taxon>Fungi</taxon>
        <taxon>Dikarya</taxon>
        <taxon>Ascomycota</taxon>
        <taxon>Pezizomycotina</taxon>
        <taxon>Eurotiomycetes</taxon>
        <taxon>Chaetothyriomycetidae</taxon>
        <taxon>Chaetothyriales</taxon>
        <taxon>Herpotrichiellaceae</taxon>
        <taxon>Fonsecaea</taxon>
    </lineage>
</organism>